<evidence type="ECO:0000256" key="3">
    <source>
        <dbReference type="ARBA" id="ARBA00023002"/>
    </source>
</evidence>
<dbReference type="InterPro" id="IPR036291">
    <property type="entry name" value="NAD(P)-bd_dom_sf"/>
</dbReference>
<dbReference type="PANTHER" id="PTHR43401:SF2">
    <property type="entry name" value="L-THREONINE 3-DEHYDROGENASE"/>
    <property type="match status" value="1"/>
</dbReference>
<organism evidence="7 8">
    <name type="scientific">Rhizoctonia solani</name>
    <dbReference type="NCBI Taxonomy" id="456999"/>
    <lineage>
        <taxon>Eukaryota</taxon>
        <taxon>Fungi</taxon>
        <taxon>Dikarya</taxon>
        <taxon>Basidiomycota</taxon>
        <taxon>Agaricomycotina</taxon>
        <taxon>Agaricomycetes</taxon>
        <taxon>Cantharellales</taxon>
        <taxon>Ceratobasidiaceae</taxon>
        <taxon>Rhizoctonia</taxon>
    </lineage>
</organism>
<comment type="cofactor">
    <cofactor evidence="4">
        <name>Zn(2+)</name>
        <dbReference type="ChEBI" id="CHEBI:29105"/>
    </cofactor>
</comment>
<keyword evidence="3" id="KW-0560">Oxidoreductase</keyword>
<dbReference type="InterPro" id="IPR013149">
    <property type="entry name" value="ADH-like_C"/>
</dbReference>
<keyword evidence="2 4" id="KW-0862">Zinc</keyword>
<dbReference type="PROSITE" id="PS00059">
    <property type="entry name" value="ADH_ZINC"/>
    <property type="match status" value="1"/>
</dbReference>
<evidence type="ECO:0000259" key="5">
    <source>
        <dbReference type="Pfam" id="PF00107"/>
    </source>
</evidence>
<dbReference type="InterPro" id="IPR002328">
    <property type="entry name" value="ADH_Zn_CS"/>
</dbReference>
<dbReference type="GO" id="GO:0008270">
    <property type="term" value="F:zinc ion binding"/>
    <property type="evidence" value="ECO:0007669"/>
    <property type="project" value="InterPro"/>
</dbReference>
<sequence>MYTEDLARKQSRIRGWYKAARFLPRCPIILPSTPISSPIYLSEKFNMSETMKALYYTEPTKFSIKDVPIPQISDNDILLKVTCCGVCGTDQHIHEGEFIAKFPLIPGHEAIGTVVKMGKNVVGFSEGDRVVADVGITCGNCFYCRRGETLLCEDFNARGVTQDGGFAEYIAYKQEKCYKIHNLTDEEATLLEPAACAIHGLDKLRPKVGCEVLLLGAGPTGLILSQLLKQNGAAKVVIAANKGMKMDIARQLDAADEYIELDRKNPEAQWAKLKEDYKYGFDIVVEATGVEKLANDAINYVRRGGTLMIYGVYENKALVHWPPSKIFGDEITIIGSFSQTFCFPRAVQYLDSGKIKTKGMVTDVFKLADFQQALDKMASRQCLKIAIKP</sequence>
<evidence type="ECO:0000313" key="8">
    <source>
        <dbReference type="Proteomes" id="UP000663846"/>
    </source>
</evidence>
<name>A0A8H2WTX5_9AGAM</name>
<feature type="domain" description="Alcohol dehydrogenase-like C-terminal" evidence="5">
    <location>
        <begin position="219"/>
        <end position="347"/>
    </location>
</feature>
<comment type="similarity">
    <text evidence="4">Belongs to the zinc-containing alcohol dehydrogenase family.</text>
</comment>
<evidence type="ECO:0000256" key="4">
    <source>
        <dbReference type="RuleBase" id="RU361277"/>
    </source>
</evidence>
<dbReference type="SUPFAM" id="SSF51735">
    <property type="entry name" value="NAD(P)-binding Rossmann-fold domains"/>
    <property type="match status" value="1"/>
</dbReference>
<dbReference type="GO" id="GO:0016491">
    <property type="term" value="F:oxidoreductase activity"/>
    <property type="evidence" value="ECO:0007669"/>
    <property type="project" value="UniProtKB-KW"/>
</dbReference>
<comment type="caution">
    <text evidence="7">The sequence shown here is derived from an EMBL/GenBank/DDBJ whole genome shotgun (WGS) entry which is preliminary data.</text>
</comment>
<dbReference type="Pfam" id="PF00107">
    <property type="entry name" value="ADH_zinc_N"/>
    <property type="match status" value="1"/>
</dbReference>
<dbReference type="CDD" id="cd08234">
    <property type="entry name" value="threonine_DH_like"/>
    <property type="match status" value="1"/>
</dbReference>
<gene>
    <name evidence="7" type="ORF">RDB_LOCUS61611</name>
</gene>
<dbReference type="SUPFAM" id="SSF50129">
    <property type="entry name" value="GroES-like"/>
    <property type="match status" value="1"/>
</dbReference>
<reference evidence="7" key="1">
    <citation type="submission" date="2021-01" db="EMBL/GenBank/DDBJ databases">
        <authorList>
            <person name="Kaushik A."/>
        </authorList>
    </citation>
    <scope>NUCLEOTIDE SEQUENCE</scope>
    <source>
        <strain evidence="7">AG1-1C</strain>
    </source>
</reference>
<dbReference type="InterPro" id="IPR011032">
    <property type="entry name" value="GroES-like_sf"/>
</dbReference>
<feature type="domain" description="Alcohol dehydrogenase-like N-terminal" evidence="6">
    <location>
        <begin position="74"/>
        <end position="181"/>
    </location>
</feature>
<dbReference type="PANTHER" id="PTHR43401">
    <property type="entry name" value="L-THREONINE 3-DEHYDROGENASE"/>
    <property type="match status" value="1"/>
</dbReference>
<dbReference type="InterPro" id="IPR050129">
    <property type="entry name" value="Zn_alcohol_dh"/>
</dbReference>
<evidence type="ECO:0000313" key="7">
    <source>
        <dbReference type="EMBL" id="CAE6405787.1"/>
    </source>
</evidence>
<keyword evidence="1 4" id="KW-0479">Metal-binding</keyword>
<dbReference type="Pfam" id="PF08240">
    <property type="entry name" value="ADH_N"/>
    <property type="match status" value="1"/>
</dbReference>
<dbReference type="Proteomes" id="UP000663846">
    <property type="component" value="Unassembled WGS sequence"/>
</dbReference>
<dbReference type="AlphaFoldDB" id="A0A8H2WTX5"/>
<dbReference type="InterPro" id="IPR013154">
    <property type="entry name" value="ADH-like_N"/>
</dbReference>
<proteinExistence type="inferred from homology"/>
<evidence type="ECO:0000256" key="2">
    <source>
        <dbReference type="ARBA" id="ARBA00022833"/>
    </source>
</evidence>
<accession>A0A8H2WTX5</accession>
<dbReference type="EMBL" id="CAJMWS010000308">
    <property type="protein sequence ID" value="CAE6405787.1"/>
    <property type="molecule type" value="Genomic_DNA"/>
</dbReference>
<dbReference type="Gene3D" id="3.40.50.720">
    <property type="entry name" value="NAD(P)-binding Rossmann-like Domain"/>
    <property type="match status" value="1"/>
</dbReference>
<dbReference type="Gene3D" id="3.90.180.10">
    <property type="entry name" value="Medium-chain alcohol dehydrogenases, catalytic domain"/>
    <property type="match status" value="1"/>
</dbReference>
<protein>
    <submittedName>
        <fullName evidence="7">Uncharacterized protein</fullName>
    </submittedName>
</protein>
<evidence type="ECO:0000256" key="1">
    <source>
        <dbReference type="ARBA" id="ARBA00022723"/>
    </source>
</evidence>
<evidence type="ECO:0000259" key="6">
    <source>
        <dbReference type="Pfam" id="PF08240"/>
    </source>
</evidence>